<dbReference type="EMBL" id="QXTG01000002">
    <property type="protein sequence ID" value="RIX28763.1"/>
    <property type="molecule type" value="Genomic_DNA"/>
</dbReference>
<accession>A0A3A1TWY2</accession>
<dbReference type="AlphaFoldDB" id="A0A3A1TWY2"/>
<dbReference type="RefSeq" id="WP_119483072.1">
    <property type="nucleotide sequence ID" value="NZ_QXTG01000002.1"/>
</dbReference>
<proteinExistence type="predicted"/>
<comment type="caution">
    <text evidence="1">The sequence shown here is derived from an EMBL/GenBank/DDBJ whole genome shotgun (WGS) entry which is preliminary data.</text>
</comment>
<dbReference type="Proteomes" id="UP000265742">
    <property type="component" value="Unassembled WGS sequence"/>
</dbReference>
<evidence type="ECO:0000313" key="2">
    <source>
        <dbReference type="Proteomes" id="UP000265742"/>
    </source>
</evidence>
<evidence type="ECO:0000313" key="1">
    <source>
        <dbReference type="EMBL" id="RIX28763.1"/>
    </source>
</evidence>
<sequence>MTDDELQALLDAACYGAGQSCDLRATNLLNPLIPIDPAQPGTPGAPAATVTIADVARFLPATATLRAEPDGWAVIGVPANFWVESTPITVSGELLGNTAQVRFTPRAYRFDYGDGSTRATSTAGGSWASLGQEELTETRTSHVYRSRADRRAAVTVVYSAEYRFADGPWITVAGAVSGTTPPQRVLVVVERTALTTPA</sequence>
<keyword evidence="2" id="KW-1185">Reference proteome</keyword>
<evidence type="ECO:0008006" key="3">
    <source>
        <dbReference type="Google" id="ProtNLM"/>
    </source>
</evidence>
<reference evidence="2" key="1">
    <citation type="submission" date="2018-09" db="EMBL/GenBank/DDBJ databases">
        <authorList>
            <person name="Kim I."/>
        </authorList>
    </citation>
    <scope>NUCLEOTIDE SEQUENCE [LARGE SCALE GENOMIC DNA]</scope>
    <source>
        <strain evidence="2">DD4a</strain>
    </source>
</reference>
<protein>
    <recommendedName>
        <fullName evidence="3">PKD domain-containing protein</fullName>
    </recommendedName>
</protein>
<dbReference type="OrthoDB" id="5192284at2"/>
<name>A0A3A1TWY2_9MICO</name>
<organism evidence="1 2">
    <name type="scientific">Amnibacterium setariae</name>
    <dbReference type="NCBI Taxonomy" id="2306585"/>
    <lineage>
        <taxon>Bacteria</taxon>
        <taxon>Bacillati</taxon>
        <taxon>Actinomycetota</taxon>
        <taxon>Actinomycetes</taxon>
        <taxon>Micrococcales</taxon>
        <taxon>Microbacteriaceae</taxon>
        <taxon>Amnibacterium</taxon>
    </lineage>
</organism>
<gene>
    <name evidence="1" type="ORF">D1781_15345</name>
</gene>